<dbReference type="CDD" id="cd09725">
    <property type="entry name" value="Cas2_I_II_III"/>
    <property type="match status" value="1"/>
</dbReference>
<keyword evidence="3 9" id="KW-0540">Nuclease</keyword>
<dbReference type="OrthoDB" id="9798176at2"/>
<feature type="binding site" evidence="9">
    <location>
        <position position="14"/>
    </location>
    <ligand>
        <name>Mg(2+)</name>
        <dbReference type="ChEBI" id="CHEBI:18420"/>
        <note>catalytic</note>
    </ligand>
</feature>
<dbReference type="GO" id="GO:0043571">
    <property type="term" value="P:maintenance of CRISPR repeat elements"/>
    <property type="evidence" value="ECO:0007669"/>
    <property type="project" value="UniProtKB-UniRule"/>
</dbReference>
<dbReference type="PANTHER" id="PTHR34405:SF3">
    <property type="entry name" value="CRISPR-ASSOCIATED ENDORIBONUCLEASE CAS2 3"/>
    <property type="match status" value="1"/>
</dbReference>
<dbReference type="EMBL" id="AP025739">
    <property type="protein sequence ID" value="BDI31520.1"/>
    <property type="molecule type" value="Genomic_DNA"/>
</dbReference>
<dbReference type="Proteomes" id="UP000287394">
    <property type="component" value="Chromosome"/>
</dbReference>
<evidence type="ECO:0000256" key="4">
    <source>
        <dbReference type="ARBA" id="ARBA00022723"/>
    </source>
</evidence>
<dbReference type="GO" id="GO:0046872">
    <property type="term" value="F:metal ion binding"/>
    <property type="evidence" value="ECO:0007669"/>
    <property type="project" value="UniProtKB-UniRule"/>
</dbReference>
<dbReference type="AlphaFoldDB" id="A0A402D635"/>
<dbReference type="InterPro" id="IPR021127">
    <property type="entry name" value="CRISPR_associated_Cas2"/>
</dbReference>
<keyword evidence="5 9" id="KW-0255">Endonuclease</keyword>
<keyword evidence="4 9" id="KW-0479">Metal-binding</keyword>
<evidence type="ECO:0000313" key="11">
    <source>
        <dbReference type="EMBL" id="BDI31520.1"/>
    </source>
</evidence>
<dbReference type="RefSeq" id="WP_119324937.1">
    <property type="nucleotide sequence ID" value="NZ_AP025739.1"/>
</dbReference>
<keyword evidence="8 9" id="KW-0051">Antiviral defense</keyword>
<dbReference type="PANTHER" id="PTHR34405">
    <property type="entry name" value="CRISPR-ASSOCIATED ENDORIBONUCLEASE CAS2"/>
    <property type="match status" value="1"/>
</dbReference>
<comment type="similarity">
    <text evidence="2 9 10">Belongs to the CRISPR-associated endoribonuclease Cas2 protein family.</text>
</comment>
<reference evidence="11 12" key="1">
    <citation type="journal article" date="2019" name="Int. J. Syst. Evol. Microbiol.">
        <title>Capsulimonas corticalis gen. nov., sp. nov., an aerobic capsulated bacterium, of a novel bacterial order, Capsulimonadales ord. nov., of the class Armatimonadia of the phylum Armatimonadetes.</title>
        <authorList>
            <person name="Li J."/>
            <person name="Kudo C."/>
            <person name="Tonouchi A."/>
        </authorList>
    </citation>
    <scope>NUCLEOTIDE SEQUENCE [LARGE SCALE GENOMIC DNA]</scope>
    <source>
        <strain evidence="11 12">AX-7</strain>
    </source>
</reference>
<evidence type="ECO:0000256" key="10">
    <source>
        <dbReference type="PIRNR" id="PIRNR032582"/>
    </source>
</evidence>
<evidence type="ECO:0000256" key="9">
    <source>
        <dbReference type="HAMAP-Rule" id="MF_01471"/>
    </source>
</evidence>
<evidence type="ECO:0000256" key="5">
    <source>
        <dbReference type="ARBA" id="ARBA00022759"/>
    </source>
</evidence>
<evidence type="ECO:0000256" key="3">
    <source>
        <dbReference type="ARBA" id="ARBA00022722"/>
    </source>
</evidence>
<dbReference type="KEGG" id="ccot:CCAX7_35710"/>
<protein>
    <recommendedName>
        <fullName evidence="9">CRISPR-associated endoribonuclease Cas2</fullName>
        <ecNumber evidence="9">3.1.-.-</ecNumber>
    </recommendedName>
</protein>
<dbReference type="PIRSF" id="PIRSF032582">
    <property type="entry name" value="Cas2"/>
    <property type="match status" value="1"/>
</dbReference>
<keyword evidence="7 9" id="KW-0460">Magnesium</keyword>
<evidence type="ECO:0000256" key="2">
    <source>
        <dbReference type="ARBA" id="ARBA00009959"/>
    </source>
</evidence>
<dbReference type="InterPro" id="IPR019199">
    <property type="entry name" value="Virulence_VapD/CRISPR_Cas2"/>
</dbReference>
<evidence type="ECO:0000256" key="7">
    <source>
        <dbReference type="ARBA" id="ARBA00022842"/>
    </source>
</evidence>
<organism evidence="11 12">
    <name type="scientific">Capsulimonas corticalis</name>
    <dbReference type="NCBI Taxonomy" id="2219043"/>
    <lineage>
        <taxon>Bacteria</taxon>
        <taxon>Bacillati</taxon>
        <taxon>Armatimonadota</taxon>
        <taxon>Armatimonadia</taxon>
        <taxon>Capsulimonadales</taxon>
        <taxon>Capsulimonadaceae</taxon>
        <taxon>Capsulimonas</taxon>
    </lineage>
</organism>
<dbReference type="Pfam" id="PF09827">
    <property type="entry name" value="CRISPR_Cas2"/>
    <property type="match status" value="1"/>
</dbReference>
<dbReference type="GO" id="GO:0004521">
    <property type="term" value="F:RNA endonuclease activity"/>
    <property type="evidence" value="ECO:0007669"/>
    <property type="project" value="UniProtKB-UniRule"/>
</dbReference>
<comment type="subunit">
    <text evidence="9">Homodimer, forms a heterotetramer with a Cas1 homodimer.</text>
</comment>
<dbReference type="HAMAP" id="MF_01471">
    <property type="entry name" value="Cas2"/>
    <property type="match status" value="1"/>
</dbReference>
<evidence type="ECO:0000313" key="12">
    <source>
        <dbReference type="Proteomes" id="UP000287394"/>
    </source>
</evidence>
<evidence type="ECO:0000256" key="8">
    <source>
        <dbReference type="ARBA" id="ARBA00023118"/>
    </source>
</evidence>
<comment type="cofactor">
    <cofactor evidence="1 9">
        <name>Mg(2+)</name>
        <dbReference type="ChEBI" id="CHEBI:18420"/>
    </cofactor>
</comment>
<comment type="function">
    <text evidence="9">CRISPR (clustered regularly interspaced short palindromic repeat), is an adaptive immune system that provides protection against mobile genetic elements (viruses, transposable elements and conjugative plasmids). CRISPR clusters contain sequences complementary to antecedent mobile elements and target invading nucleic acids. CRISPR clusters are transcribed and processed into CRISPR RNA (crRNA). Functions as a ssRNA-specific endoribonuclease. Involved in the integration of spacer DNA into the CRISPR cassette.</text>
</comment>
<gene>
    <name evidence="11" type="primary">cas2-1</name>
    <name evidence="9" type="synonym">cas2</name>
    <name evidence="11" type="ORF">CCAX7_35710</name>
</gene>
<accession>A0A402D635</accession>
<dbReference type="Gene3D" id="3.30.70.240">
    <property type="match status" value="1"/>
</dbReference>
<dbReference type="NCBIfam" id="TIGR01573">
    <property type="entry name" value="cas2"/>
    <property type="match status" value="1"/>
</dbReference>
<dbReference type="GO" id="GO:0016787">
    <property type="term" value="F:hydrolase activity"/>
    <property type="evidence" value="ECO:0007669"/>
    <property type="project" value="UniProtKB-KW"/>
</dbReference>
<name>A0A402D635_9BACT</name>
<proteinExistence type="inferred from homology"/>
<keyword evidence="12" id="KW-1185">Reference proteome</keyword>
<sequence>MSTSVRSRYLIAYDITDDAKRTKLSKMLQDYGDRVQKSVFEADLTSQDIQAVMRKAAVYVGKEDSLRIYPMCANCRKGVHSLGQPLSSPTATFCIV</sequence>
<evidence type="ECO:0000256" key="6">
    <source>
        <dbReference type="ARBA" id="ARBA00022801"/>
    </source>
</evidence>
<dbReference type="GO" id="GO:0051607">
    <property type="term" value="P:defense response to virus"/>
    <property type="evidence" value="ECO:0007669"/>
    <property type="project" value="UniProtKB-UniRule"/>
</dbReference>
<evidence type="ECO:0000256" key="1">
    <source>
        <dbReference type="ARBA" id="ARBA00001946"/>
    </source>
</evidence>
<keyword evidence="6 9" id="KW-0378">Hydrolase</keyword>
<dbReference type="EC" id="3.1.-.-" evidence="9"/>
<dbReference type="SUPFAM" id="SSF143430">
    <property type="entry name" value="TTP0101/SSO1404-like"/>
    <property type="match status" value="1"/>
</dbReference>